<dbReference type="SUPFAM" id="SSF55729">
    <property type="entry name" value="Acyl-CoA N-acyltransferases (Nat)"/>
    <property type="match status" value="1"/>
</dbReference>
<dbReference type="InterPro" id="IPR052523">
    <property type="entry name" value="Trichothecene_AcTrans"/>
</dbReference>
<evidence type="ECO:0000313" key="2">
    <source>
        <dbReference type="EMBL" id="GIJ43965.1"/>
    </source>
</evidence>
<dbReference type="EMBL" id="BOPF01000002">
    <property type="protein sequence ID" value="GIJ43965.1"/>
    <property type="molecule type" value="Genomic_DNA"/>
</dbReference>
<dbReference type="Gene3D" id="3.40.630.30">
    <property type="match status" value="1"/>
</dbReference>
<dbReference type="Proteomes" id="UP000619260">
    <property type="component" value="Unassembled WGS sequence"/>
</dbReference>
<gene>
    <name evidence="2" type="ORF">Val02_08510</name>
</gene>
<dbReference type="CDD" id="cd04301">
    <property type="entry name" value="NAT_SF"/>
    <property type="match status" value="1"/>
</dbReference>
<dbReference type="Pfam" id="PF00583">
    <property type="entry name" value="Acetyltransf_1"/>
    <property type="match status" value="1"/>
</dbReference>
<protein>
    <recommendedName>
        <fullName evidence="1">N-acetyltransferase domain-containing protein</fullName>
    </recommendedName>
</protein>
<keyword evidence="3" id="KW-1185">Reference proteome</keyword>
<evidence type="ECO:0000259" key="1">
    <source>
        <dbReference type="PROSITE" id="PS51186"/>
    </source>
</evidence>
<name>A0A8J3YH91_9ACTN</name>
<accession>A0A8J3YH91</accession>
<dbReference type="RefSeq" id="WP_203897486.1">
    <property type="nucleotide sequence ID" value="NZ_BOPF01000002.1"/>
</dbReference>
<organism evidence="2 3">
    <name type="scientific">Virgisporangium aliadipatigenens</name>
    <dbReference type="NCBI Taxonomy" id="741659"/>
    <lineage>
        <taxon>Bacteria</taxon>
        <taxon>Bacillati</taxon>
        <taxon>Actinomycetota</taxon>
        <taxon>Actinomycetes</taxon>
        <taxon>Micromonosporales</taxon>
        <taxon>Micromonosporaceae</taxon>
        <taxon>Virgisporangium</taxon>
    </lineage>
</organism>
<dbReference type="PANTHER" id="PTHR42791">
    <property type="entry name" value="GNAT FAMILY ACETYLTRANSFERASE"/>
    <property type="match status" value="1"/>
</dbReference>
<dbReference type="PROSITE" id="PS51186">
    <property type="entry name" value="GNAT"/>
    <property type="match status" value="1"/>
</dbReference>
<dbReference type="PANTHER" id="PTHR42791:SF1">
    <property type="entry name" value="N-ACETYLTRANSFERASE DOMAIN-CONTAINING PROTEIN"/>
    <property type="match status" value="1"/>
</dbReference>
<feature type="domain" description="N-acetyltransferase" evidence="1">
    <location>
        <begin position="4"/>
        <end position="184"/>
    </location>
</feature>
<proteinExistence type="predicted"/>
<evidence type="ECO:0000313" key="3">
    <source>
        <dbReference type="Proteomes" id="UP000619260"/>
    </source>
</evidence>
<reference evidence="2" key="1">
    <citation type="submission" date="2021-01" db="EMBL/GenBank/DDBJ databases">
        <title>Whole genome shotgun sequence of Virgisporangium aliadipatigenens NBRC 105644.</title>
        <authorList>
            <person name="Komaki H."/>
            <person name="Tamura T."/>
        </authorList>
    </citation>
    <scope>NUCLEOTIDE SEQUENCE</scope>
    <source>
        <strain evidence="2">NBRC 105644</strain>
    </source>
</reference>
<dbReference type="InterPro" id="IPR016181">
    <property type="entry name" value="Acyl_CoA_acyltransferase"/>
</dbReference>
<dbReference type="InterPro" id="IPR000182">
    <property type="entry name" value="GNAT_dom"/>
</dbReference>
<comment type="caution">
    <text evidence="2">The sequence shown here is derived from an EMBL/GenBank/DDBJ whole genome shotgun (WGS) entry which is preliminary data.</text>
</comment>
<dbReference type="GO" id="GO:0016747">
    <property type="term" value="F:acyltransferase activity, transferring groups other than amino-acyl groups"/>
    <property type="evidence" value="ECO:0007669"/>
    <property type="project" value="InterPro"/>
</dbReference>
<dbReference type="AlphaFoldDB" id="A0A8J3YH91"/>
<sequence length="184" mass="19645">MNNPDVLPATPDDRARVVATLVAAFREDPAVRWMFPDDDVYEAHMPHFAGGRFDRRMPLGAVWTVEGGAAVALWSPPGGDGGDPHAYPAGVTERLTAYDEAVHGLLPAGPHWYLGMLATDPACRGKGLGRAAMIPGMARARLDGVPAFLETSNLRNVAIYQGAGWRVVGETAVAGLPIWVLRHG</sequence>